<dbReference type="SMART" id="SM00245">
    <property type="entry name" value="TSPc"/>
    <property type="match status" value="1"/>
</dbReference>
<evidence type="ECO:0000313" key="3">
    <source>
        <dbReference type="EMBL" id="SCY22428.1"/>
    </source>
</evidence>
<dbReference type="Gene3D" id="3.30.750.44">
    <property type="match status" value="1"/>
</dbReference>
<reference evidence="4" key="1">
    <citation type="submission" date="2016-10" db="EMBL/GenBank/DDBJ databases">
        <authorList>
            <person name="Varghese N."/>
            <person name="Submissions S."/>
        </authorList>
    </citation>
    <scope>NUCLEOTIDE SEQUENCE [LARGE SCALE GENOMIC DNA]</scope>
    <source>
        <strain evidence="4">XBD2006</strain>
    </source>
</reference>
<evidence type="ECO:0000259" key="2">
    <source>
        <dbReference type="SMART" id="SM00245"/>
    </source>
</evidence>
<dbReference type="OrthoDB" id="9812068at2"/>
<keyword evidence="4" id="KW-1185">Reference proteome</keyword>
<dbReference type="GO" id="GO:0008236">
    <property type="term" value="F:serine-type peptidase activity"/>
    <property type="evidence" value="ECO:0007669"/>
    <property type="project" value="InterPro"/>
</dbReference>
<evidence type="ECO:0000313" key="4">
    <source>
        <dbReference type="Proteomes" id="UP000183047"/>
    </source>
</evidence>
<protein>
    <submittedName>
        <fullName evidence="3">C-terminal processing protease CtpA/Prc, contains a PDZ domain</fullName>
    </submittedName>
</protein>
<dbReference type="Proteomes" id="UP000183047">
    <property type="component" value="Unassembled WGS sequence"/>
</dbReference>
<dbReference type="AlphaFoldDB" id="A0A1G5E7E6"/>
<keyword evidence="3" id="KW-0378">Hydrolase</keyword>
<keyword evidence="1" id="KW-1133">Transmembrane helix</keyword>
<feature type="transmembrane region" description="Helical" evidence="1">
    <location>
        <begin position="20"/>
        <end position="37"/>
    </location>
</feature>
<feature type="domain" description="Tail specific protease" evidence="2">
    <location>
        <begin position="334"/>
        <end position="537"/>
    </location>
</feature>
<evidence type="ECO:0000256" key="1">
    <source>
        <dbReference type="SAM" id="Phobius"/>
    </source>
</evidence>
<feature type="transmembrane region" description="Helical" evidence="1">
    <location>
        <begin position="102"/>
        <end position="124"/>
    </location>
</feature>
<dbReference type="Pfam" id="PF03572">
    <property type="entry name" value="Peptidase_S41"/>
    <property type="match status" value="1"/>
</dbReference>
<keyword evidence="1" id="KW-0812">Transmembrane</keyword>
<dbReference type="RefSeq" id="WP_074462401.1">
    <property type="nucleotide sequence ID" value="NZ_FMUR01000010.1"/>
</dbReference>
<dbReference type="EMBL" id="FMUR01000010">
    <property type="protein sequence ID" value="SCY22428.1"/>
    <property type="molecule type" value="Genomic_DNA"/>
</dbReference>
<feature type="transmembrane region" description="Helical" evidence="1">
    <location>
        <begin position="49"/>
        <end position="70"/>
    </location>
</feature>
<sequence>MKTLLGSLYQVIYTMDKTHLIWFAVFALIALTLGILHTRIKGDENKLKLWKKASFVPIFLALIHIIIYVIAGKESIISFLPIYALALMTLIATLLGKRKIGYKVVTVITFLLSIACFIALLFMLPSNTYNFSEKSYTESFHLMAQAMDKTYILKEWKDVDFSALEEKYMPMVEEAENEKNLTKYYDAVKMFCNELHDGHVGVELDSNEETNNSIFKNNEYGLCMVHLDNDEVIAVNTLPEVNQLGIEDGTVITKWDGKPIKAAAESIPDMGVPVKENAEFLSYIYLSAYGNETVDVSFINKEGTEQTVSLQNIGENTTCIKTLTTYSHRPNAKSIEEALPWFNENFSTKMLTDNVGYLRLNSEMLSVQSIEPGDIFGMLTGNHKESKEIFRKGLTELKAQGMEYLVIDLRGNTGGLDEIGCALASLLTNDYYFGQGLGIRKNGKYIDVSPDHAVHGTGEFADIKAVALTNFACVSAGDGTSLYLSKLPNVTLAGITNPNGSNQAVGGAITLANDKIKVSYPVSLILNENDEPNIDVKADRISRNPVEVHIPFDKNAALEIFHTGEDYELNWAINYLTQSNT</sequence>
<accession>A0A1G5E7E6</accession>
<keyword evidence="1" id="KW-0472">Membrane</keyword>
<organism evidence="3 4">
    <name type="scientific">Butyrivibrio hungatei</name>
    <dbReference type="NCBI Taxonomy" id="185008"/>
    <lineage>
        <taxon>Bacteria</taxon>
        <taxon>Bacillati</taxon>
        <taxon>Bacillota</taxon>
        <taxon>Clostridia</taxon>
        <taxon>Lachnospirales</taxon>
        <taxon>Lachnospiraceae</taxon>
        <taxon>Butyrivibrio</taxon>
    </lineage>
</organism>
<keyword evidence="3" id="KW-0645">Protease</keyword>
<gene>
    <name evidence="3" type="ORF">SAMN02910451_01811</name>
</gene>
<dbReference type="InterPro" id="IPR029045">
    <property type="entry name" value="ClpP/crotonase-like_dom_sf"/>
</dbReference>
<name>A0A1G5E7E6_9FIRM</name>
<dbReference type="Gene3D" id="3.90.226.10">
    <property type="entry name" value="2-enoyl-CoA Hydratase, Chain A, domain 1"/>
    <property type="match status" value="1"/>
</dbReference>
<dbReference type="InterPro" id="IPR005151">
    <property type="entry name" value="Tail-specific_protease"/>
</dbReference>
<feature type="transmembrane region" description="Helical" evidence="1">
    <location>
        <begin position="76"/>
        <end position="95"/>
    </location>
</feature>
<proteinExistence type="predicted"/>
<dbReference type="GO" id="GO:0006508">
    <property type="term" value="P:proteolysis"/>
    <property type="evidence" value="ECO:0007669"/>
    <property type="project" value="UniProtKB-KW"/>
</dbReference>
<dbReference type="SUPFAM" id="SSF52096">
    <property type="entry name" value="ClpP/crotonase"/>
    <property type="match status" value="1"/>
</dbReference>